<comment type="caution">
    <text evidence="1">The sequence shown here is derived from an EMBL/GenBank/DDBJ whole genome shotgun (WGS) entry which is preliminary data.</text>
</comment>
<evidence type="ECO:0000313" key="1">
    <source>
        <dbReference type="EMBL" id="PPC75006.1"/>
    </source>
</evidence>
<reference evidence="1 2" key="1">
    <citation type="submission" date="2018-02" db="EMBL/GenBank/DDBJ databases">
        <title>novel marine gammaproteobacteria from coastal saline agro ecosystem.</title>
        <authorList>
            <person name="Krishnan R."/>
            <person name="Ramesh Kumar N."/>
        </authorList>
    </citation>
    <scope>NUCLEOTIDE SEQUENCE [LARGE SCALE GENOMIC DNA]</scope>
    <source>
        <strain evidence="1 2">228</strain>
    </source>
</reference>
<dbReference type="Proteomes" id="UP000238196">
    <property type="component" value="Unassembled WGS sequence"/>
</dbReference>
<evidence type="ECO:0000313" key="2">
    <source>
        <dbReference type="Proteomes" id="UP000238196"/>
    </source>
</evidence>
<protein>
    <submittedName>
        <fullName evidence="1">Uncharacterized protein</fullName>
    </submittedName>
</protein>
<proteinExistence type="predicted"/>
<name>A0A2S5KL15_9PROT</name>
<dbReference type="AlphaFoldDB" id="A0A2S5KL15"/>
<gene>
    <name evidence="1" type="ORF">C4K68_22830</name>
</gene>
<sequence length="163" mass="17506">MISGPAGAASRQEKLNNMTMFACARHRCRPVVLLASCLCLSGFFAGLAQAEGRLRILDCQITRHCDGAGQCTAGGESVVFQMAPQHLDEGGAGSYQLSYGAPGQGEVKLPMTATSYAGPFMWSMAEERDTLLASSESLFLWHQLRLTPTPQATVSFLSCTLRQ</sequence>
<dbReference type="EMBL" id="PRLP01000117">
    <property type="protein sequence ID" value="PPC75006.1"/>
    <property type="molecule type" value="Genomic_DNA"/>
</dbReference>
<organism evidence="1 2">
    <name type="scientific">Proteobacteria bacterium 228</name>
    <dbReference type="NCBI Taxonomy" id="2083153"/>
    <lineage>
        <taxon>Bacteria</taxon>
        <taxon>Pseudomonadati</taxon>
        <taxon>Pseudomonadota</taxon>
    </lineage>
</organism>
<accession>A0A2S5KL15</accession>